<dbReference type="PROSITE" id="PS51819">
    <property type="entry name" value="VOC"/>
    <property type="match status" value="1"/>
</dbReference>
<dbReference type="RefSeq" id="WP_099275133.1">
    <property type="nucleotide sequence ID" value="NZ_KZ304953.1"/>
</dbReference>
<proteinExistence type="predicted"/>
<dbReference type="PANTHER" id="PTHR43279:SF1">
    <property type="entry name" value="CATECHOL-2,3-DIOXYGENASE"/>
    <property type="match status" value="1"/>
</dbReference>
<comment type="caution">
    <text evidence="2">The sequence shown here is derived from an EMBL/GenBank/DDBJ whole genome shotgun (WGS) entry which is preliminary data.</text>
</comment>
<dbReference type="EMBL" id="NQWH01000006">
    <property type="protein sequence ID" value="PHP28669.1"/>
    <property type="molecule type" value="Genomic_DNA"/>
</dbReference>
<dbReference type="AlphaFoldDB" id="A0A2G1MIT9"/>
<dbReference type="InterPro" id="IPR029068">
    <property type="entry name" value="Glyas_Bleomycin-R_OHBP_Dase"/>
</dbReference>
<dbReference type="SUPFAM" id="SSF54593">
    <property type="entry name" value="Glyoxalase/Bleomycin resistance protein/Dihydroxybiphenyl dioxygenase"/>
    <property type="match status" value="2"/>
</dbReference>
<dbReference type="InterPro" id="IPR037523">
    <property type="entry name" value="VOC_core"/>
</dbReference>
<protein>
    <submittedName>
        <fullName evidence="2">Glyoxalase</fullName>
    </submittedName>
</protein>
<dbReference type="Gene3D" id="3.10.180.10">
    <property type="entry name" value="2,3-Dihydroxybiphenyl 1,2-Dioxygenase, domain 1"/>
    <property type="match status" value="2"/>
</dbReference>
<name>A0A2G1MIT9_9RHOB</name>
<dbReference type="Pfam" id="PF00903">
    <property type="entry name" value="Glyoxalase"/>
    <property type="match status" value="2"/>
</dbReference>
<dbReference type="InterPro" id="IPR004360">
    <property type="entry name" value="Glyas_Fos-R_dOase_dom"/>
</dbReference>
<evidence type="ECO:0000259" key="1">
    <source>
        <dbReference type="PROSITE" id="PS51819"/>
    </source>
</evidence>
<sequence>MATSDAPIEIDRLRLVVRDLDLMRGFYATALGLDELAADGDSARLGAGGRTLLDLRRDTAARPRDPRAAGLFHTAFLLPSRAALGRWLRHAVDTGLPMQGAADHLVSEAVYLADPEGNGIEVYADRPRDQWRRDARGIAMTTEPMDGAGVRAAAEGAWHGAPEDMVVGHVHLQVGDLAAAEAFWAQRLGFDVTCRLPGALFLGAGGYHHHVAANVWNSRGAGPRAAGTTGLEAVVLRAESGAAPAATDPWGIRIETEGKESHHAH</sequence>
<feature type="domain" description="VOC" evidence="1">
    <location>
        <begin position="9"/>
        <end position="125"/>
    </location>
</feature>
<evidence type="ECO:0000313" key="2">
    <source>
        <dbReference type="EMBL" id="PHP28669.1"/>
    </source>
</evidence>
<dbReference type="OrthoDB" id="9792626at2"/>
<reference evidence="2 3" key="1">
    <citation type="submission" date="2017-08" db="EMBL/GenBank/DDBJ databases">
        <title>Draft Genome Sequence of Loktanella cinnabarina Strain XM1, Isolated from Coastal Surface Water.</title>
        <authorList>
            <person name="Ma R."/>
            <person name="Wang J."/>
            <person name="Wang Q."/>
            <person name="Ma Z."/>
            <person name="Li J."/>
            <person name="Chen L."/>
        </authorList>
    </citation>
    <scope>NUCLEOTIDE SEQUENCE [LARGE SCALE GENOMIC DNA]</scope>
    <source>
        <strain evidence="2 3">XM1</strain>
    </source>
</reference>
<gene>
    <name evidence="2" type="ORF">CJ301_05575</name>
</gene>
<organism evidence="2 3">
    <name type="scientific">Limimaricola cinnabarinus</name>
    <dbReference type="NCBI Taxonomy" id="1125964"/>
    <lineage>
        <taxon>Bacteria</taxon>
        <taxon>Pseudomonadati</taxon>
        <taxon>Pseudomonadota</taxon>
        <taxon>Alphaproteobacteria</taxon>
        <taxon>Rhodobacterales</taxon>
        <taxon>Paracoccaceae</taxon>
        <taxon>Limimaricola</taxon>
    </lineage>
</organism>
<dbReference type="PANTHER" id="PTHR43279">
    <property type="entry name" value="CATECHOL-2,3-DIOXYGENASE"/>
    <property type="match status" value="1"/>
</dbReference>
<evidence type="ECO:0000313" key="3">
    <source>
        <dbReference type="Proteomes" id="UP000221860"/>
    </source>
</evidence>
<accession>A0A2G1MIT9</accession>
<dbReference type="Proteomes" id="UP000221860">
    <property type="component" value="Unassembled WGS sequence"/>
</dbReference>
<keyword evidence="3" id="KW-1185">Reference proteome</keyword>